<reference evidence="2 3" key="1">
    <citation type="journal article" date="2012" name="Genome Biol.">
        <title>Genome and low-iron response of an oceanic diatom adapted to chronic iron limitation.</title>
        <authorList>
            <person name="Lommer M."/>
            <person name="Specht M."/>
            <person name="Roy A.S."/>
            <person name="Kraemer L."/>
            <person name="Andreson R."/>
            <person name="Gutowska M.A."/>
            <person name="Wolf J."/>
            <person name="Bergner S.V."/>
            <person name="Schilhabel M.B."/>
            <person name="Klostermeier U.C."/>
            <person name="Beiko R.G."/>
            <person name="Rosenstiel P."/>
            <person name="Hippler M."/>
            <person name="Laroche J."/>
        </authorList>
    </citation>
    <scope>NUCLEOTIDE SEQUENCE [LARGE SCALE GENOMIC DNA]</scope>
    <source>
        <strain evidence="2 3">CCMP1005</strain>
    </source>
</reference>
<feature type="compositionally biased region" description="Basic and acidic residues" evidence="1">
    <location>
        <begin position="168"/>
        <end position="187"/>
    </location>
</feature>
<organism evidence="2 3">
    <name type="scientific">Thalassiosira oceanica</name>
    <name type="common">Marine diatom</name>
    <dbReference type="NCBI Taxonomy" id="159749"/>
    <lineage>
        <taxon>Eukaryota</taxon>
        <taxon>Sar</taxon>
        <taxon>Stramenopiles</taxon>
        <taxon>Ochrophyta</taxon>
        <taxon>Bacillariophyta</taxon>
        <taxon>Coscinodiscophyceae</taxon>
        <taxon>Thalassiosirophycidae</taxon>
        <taxon>Thalassiosirales</taxon>
        <taxon>Thalassiosiraceae</taxon>
        <taxon>Thalassiosira</taxon>
    </lineage>
</organism>
<evidence type="ECO:0000313" key="3">
    <source>
        <dbReference type="Proteomes" id="UP000266841"/>
    </source>
</evidence>
<feature type="compositionally biased region" description="Basic and acidic residues" evidence="1">
    <location>
        <begin position="129"/>
        <end position="150"/>
    </location>
</feature>
<feature type="region of interest" description="Disordered" evidence="1">
    <location>
        <begin position="65"/>
        <end position="187"/>
    </location>
</feature>
<dbReference type="EMBL" id="AGNL01006581">
    <property type="protein sequence ID" value="EJK71934.1"/>
    <property type="molecule type" value="Genomic_DNA"/>
</dbReference>
<proteinExistence type="predicted"/>
<accession>K0T459</accession>
<dbReference type="Gene3D" id="2.80.10.50">
    <property type="match status" value="1"/>
</dbReference>
<keyword evidence="3" id="KW-1185">Reference proteome</keyword>
<feature type="compositionally biased region" description="Polar residues" evidence="1">
    <location>
        <begin position="110"/>
        <end position="123"/>
    </location>
</feature>
<feature type="compositionally biased region" description="Low complexity" evidence="1">
    <location>
        <begin position="23"/>
        <end position="35"/>
    </location>
</feature>
<feature type="compositionally biased region" description="Basic and acidic residues" evidence="1">
    <location>
        <begin position="70"/>
        <end position="80"/>
    </location>
</feature>
<dbReference type="Proteomes" id="UP000266841">
    <property type="component" value="Unassembled WGS sequence"/>
</dbReference>
<evidence type="ECO:0000256" key="1">
    <source>
        <dbReference type="SAM" id="MobiDB-lite"/>
    </source>
</evidence>
<evidence type="ECO:0000313" key="2">
    <source>
        <dbReference type="EMBL" id="EJK71934.1"/>
    </source>
</evidence>
<comment type="caution">
    <text evidence="2">The sequence shown here is derived from an EMBL/GenBank/DDBJ whole genome shotgun (WGS) entry which is preliminary data.</text>
</comment>
<dbReference type="eggNOG" id="ENOG502QYR7">
    <property type="taxonomic scope" value="Eukaryota"/>
</dbReference>
<feature type="region of interest" description="Disordered" evidence="1">
    <location>
        <begin position="1"/>
        <end position="35"/>
    </location>
</feature>
<gene>
    <name evidence="2" type="ORF">THAOC_06586</name>
</gene>
<name>K0T459_THAOC</name>
<dbReference type="OrthoDB" id="53559at2759"/>
<dbReference type="PROSITE" id="PS50231">
    <property type="entry name" value="RICIN_B_LECTIN"/>
    <property type="match status" value="1"/>
</dbReference>
<protein>
    <submittedName>
        <fullName evidence="2">Uncharacterized protein</fullName>
    </submittedName>
</protein>
<feature type="compositionally biased region" description="Basic residues" evidence="1">
    <location>
        <begin position="151"/>
        <end position="167"/>
    </location>
</feature>
<sequence>MLEESSGGESGGGTTVTRREQTSSKVSSLWTSSKSPNRIEFRKVREFYMTKMKASAILFAGAVASSAAAVDRETDPDRPRQGRTRKRVSSRDSSASQIDIGATSDGARRSTLTSRGIQGNSRLFNPLDRNLREQRKGRGQKTNHEDESPLGRHKRSSAKKPINKRLSAKSDKPDTRSKSGKSGKSESYHIAPFSCPGQCIDAEGADYETGELSSAVQACNVHGSHGYTQQWLIHQDTTFVKAESYAYEGQCIGVVYEPGDSAEDIKGACEYAELALRPCDSPSTNWYFTGGQLLSAFCWLNGVSSIMGVYYLSETVGCAGDLSSYSGNIDPLQREDTFLFIESDVMAMMEVSSRSIEDVPENFPTTFPTYFPSLSPTISPMKDPEE</sequence>
<dbReference type="AlphaFoldDB" id="K0T459"/>